<keyword evidence="1" id="KW-0472">Membrane</keyword>
<feature type="transmembrane region" description="Helical" evidence="1">
    <location>
        <begin position="12"/>
        <end position="31"/>
    </location>
</feature>
<comment type="caution">
    <text evidence="2">The sequence shown here is derived from an EMBL/GenBank/DDBJ whole genome shotgun (WGS) entry which is preliminary data.</text>
</comment>
<feature type="transmembrane region" description="Helical" evidence="1">
    <location>
        <begin position="37"/>
        <end position="53"/>
    </location>
</feature>
<dbReference type="Proteomes" id="UP000077066">
    <property type="component" value="Unassembled WGS sequence"/>
</dbReference>
<proteinExistence type="predicted"/>
<name>A0A166DJ51_9EURY</name>
<evidence type="ECO:0000313" key="3">
    <source>
        <dbReference type="Proteomes" id="UP000077066"/>
    </source>
</evidence>
<protein>
    <submittedName>
        <fullName evidence="2">Uncharacterized protein</fullName>
    </submittedName>
</protein>
<feature type="transmembrane region" description="Helical" evidence="1">
    <location>
        <begin position="96"/>
        <end position="119"/>
    </location>
</feature>
<sequence>MNFEKYFKVNIVLPLFFGLLSGLIFLFYPHIDNTPILSLYMLFSSVVLLYLAIHNINIINNNIKPIIILPLLFGGIIIYSNLKYFFEGVFIEAPGLILFGIIISIVLLLIGSVNLINILKKPKKEYF</sequence>
<gene>
    <name evidence="2" type="ORF">MBFIL_06250</name>
</gene>
<reference evidence="2 3" key="1">
    <citation type="submission" date="2016-04" db="EMBL/GenBank/DDBJ databases">
        <title>Genome sequence of Methanobrevibacter filiformis DSM 11501.</title>
        <authorList>
            <person name="Poehlein A."/>
            <person name="Seedorf H."/>
            <person name="Daniel R."/>
        </authorList>
    </citation>
    <scope>NUCLEOTIDE SEQUENCE [LARGE SCALE GENOMIC DNA]</scope>
    <source>
        <strain evidence="2 3">DSM 11501</strain>
    </source>
</reference>
<dbReference type="PATRIC" id="fig|55758.3.peg.700"/>
<keyword evidence="1" id="KW-1133">Transmembrane helix</keyword>
<dbReference type="AlphaFoldDB" id="A0A166DJ51"/>
<evidence type="ECO:0000256" key="1">
    <source>
        <dbReference type="SAM" id="Phobius"/>
    </source>
</evidence>
<keyword evidence="1" id="KW-0812">Transmembrane</keyword>
<organism evidence="2 3">
    <name type="scientific">Methanobrevibacter filiformis</name>
    <dbReference type="NCBI Taxonomy" id="55758"/>
    <lineage>
        <taxon>Archaea</taxon>
        <taxon>Methanobacteriati</taxon>
        <taxon>Methanobacteriota</taxon>
        <taxon>Methanomada group</taxon>
        <taxon>Methanobacteria</taxon>
        <taxon>Methanobacteriales</taxon>
        <taxon>Methanobacteriaceae</taxon>
        <taxon>Methanobrevibacter</taxon>
    </lineage>
</organism>
<accession>A0A166DJ51</accession>
<dbReference type="EMBL" id="LWMT01000090">
    <property type="protein sequence ID" value="KZX15653.1"/>
    <property type="molecule type" value="Genomic_DNA"/>
</dbReference>
<evidence type="ECO:0000313" key="2">
    <source>
        <dbReference type="EMBL" id="KZX15653.1"/>
    </source>
</evidence>
<feature type="transmembrane region" description="Helical" evidence="1">
    <location>
        <begin position="65"/>
        <end position="84"/>
    </location>
</feature>
<keyword evidence="3" id="KW-1185">Reference proteome</keyword>